<dbReference type="EMBL" id="NVVJ01000003">
    <property type="protein sequence ID" value="PCJ28212.1"/>
    <property type="molecule type" value="Genomic_DNA"/>
</dbReference>
<gene>
    <name evidence="2" type="ORF">COA96_01510</name>
</gene>
<comment type="caution">
    <text evidence="2">The sequence shown here is derived from an EMBL/GenBank/DDBJ whole genome shotgun (WGS) entry which is preliminary data.</text>
</comment>
<proteinExistence type="predicted"/>
<name>A0A2A5B9Q2_9GAMM</name>
<evidence type="ECO:0000256" key="1">
    <source>
        <dbReference type="SAM" id="Phobius"/>
    </source>
</evidence>
<keyword evidence="1" id="KW-0472">Membrane</keyword>
<accession>A0A2A5B9Q2</accession>
<keyword evidence="1" id="KW-1133">Transmembrane helix</keyword>
<dbReference type="AlphaFoldDB" id="A0A2A5B9Q2"/>
<protein>
    <submittedName>
        <fullName evidence="2">Uncharacterized protein</fullName>
    </submittedName>
</protein>
<feature type="transmembrane region" description="Helical" evidence="1">
    <location>
        <begin position="65"/>
        <end position="83"/>
    </location>
</feature>
<keyword evidence="1" id="KW-0812">Transmembrane</keyword>
<reference evidence="3" key="1">
    <citation type="submission" date="2017-08" db="EMBL/GenBank/DDBJ databases">
        <title>A dynamic microbial community with high functional redundancy inhabits the cold, oxic subseafloor aquifer.</title>
        <authorList>
            <person name="Tully B.J."/>
            <person name="Wheat C.G."/>
            <person name="Glazer B.T."/>
            <person name="Huber J.A."/>
        </authorList>
    </citation>
    <scope>NUCLEOTIDE SEQUENCE [LARGE SCALE GENOMIC DNA]</scope>
</reference>
<evidence type="ECO:0000313" key="2">
    <source>
        <dbReference type="EMBL" id="PCJ28212.1"/>
    </source>
</evidence>
<organism evidence="2 3">
    <name type="scientific">SAR86 cluster bacterium</name>
    <dbReference type="NCBI Taxonomy" id="2030880"/>
    <lineage>
        <taxon>Bacteria</taxon>
        <taxon>Pseudomonadati</taxon>
        <taxon>Pseudomonadota</taxon>
        <taxon>Gammaproteobacteria</taxon>
        <taxon>SAR86 cluster</taxon>
    </lineage>
</organism>
<feature type="transmembrane region" description="Helical" evidence="1">
    <location>
        <begin position="95"/>
        <end position="116"/>
    </location>
</feature>
<feature type="transmembrane region" description="Helical" evidence="1">
    <location>
        <begin position="35"/>
        <end position="53"/>
    </location>
</feature>
<evidence type="ECO:0000313" key="3">
    <source>
        <dbReference type="Proteomes" id="UP000218327"/>
    </source>
</evidence>
<dbReference type="Proteomes" id="UP000218327">
    <property type="component" value="Unassembled WGS sequence"/>
</dbReference>
<sequence>MKNSKSALLLLIFLSLCMGVLEVLLNLQEEVLSGSTQALWSFTFVLLTILWAYYDAKKADIETPFDFGFILYIFWPVVLPWYLYRTRGIEGILMFFGLISLWVGPWLAGVVAYYYFS</sequence>